<dbReference type="PANTHER" id="PTHR30069">
    <property type="entry name" value="TONB-DEPENDENT OUTER MEMBRANE RECEPTOR"/>
    <property type="match status" value="1"/>
</dbReference>
<dbReference type="Gene3D" id="2.170.130.10">
    <property type="entry name" value="TonB-dependent receptor, plug domain"/>
    <property type="match status" value="1"/>
</dbReference>
<dbReference type="GO" id="GO:0009279">
    <property type="term" value="C:cell outer membrane"/>
    <property type="evidence" value="ECO:0007669"/>
    <property type="project" value="UniProtKB-SubCell"/>
</dbReference>
<keyword evidence="6" id="KW-0998">Cell outer membrane</keyword>
<dbReference type="Gene3D" id="2.60.40.1120">
    <property type="entry name" value="Carboxypeptidase-like, regulatory domain"/>
    <property type="match status" value="1"/>
</dbReference>
<organism evidence="9 10">
    <name type="scientific">Siphonobacter curvatus</name>
    <dbReference type="NCBI Taxonomy" id="2094562"/>
    <lineage>
        <taxon>Bacteria</taxon>
        <taxon>Pseudomonadati</taxon>
        <taxon>Bacteroidota</taxon>
        <taxon>Cytophagia</taxon>
        <taxon>Cytophagales</taxon>
        <taxon>Cytophagaceae</taxon>
        <taxon>Siphonobacter</taxon>
    </lineage>
</organism>
<dbReference type="Pfam" id="PF13620">
    <property type="entry name" value="CarboxypepD_reg"/>
    <property type="match status" value="1"/>
</dbReference>
<evidence type="ECO:0000256" key="4">
    <source>
        <dbReference type="ARBA" id="ARBA00022692"/>
    </source>
</evidence>
<keyword evidence="7" id="KW-0732">Signal</keyword>
<dbReference type="SUPFAM" id="SSF49464">
    <property type="entry name" value="Carboxypeptidase regulatory domain-like"/>
    <property type="match status" value="1"/>
</dbReference>
<protein>
    <recommendedName>
        <fullName evidence="8">TonB-dependent transporter Oar-like beta-barrel domain-containing protein</fullName>
    </recommendedName>
</protein>
<reference evidence="10" key="1">
    <citation type="submission" date="2018-02" db="EMBL/GenBank/DDBJ databases">
        <title>Genome sequencing of Solimonas sp. HR-BB.</title>
        <authorList>
            <person name="Lee Y."/>
            <person name="Jeon C.O."/>
        </authorList>
    </citation>
    <scope>NUCLEOTIDE SEQUENCE [LARGE SCALE GENOMIC DNA]</scope>
    <source>
        <strain evidence="10">HR-U</strain>
    </source>
</reference>
<keyword evidence="3" id="KW-1134">Transmembrane beta strand</keyword>
<name>A0A2S7IP26_9BACT</name>
<proteinExistence type="predicted"/>
<evidence type="ECO:0000256" key="6">
    <source>
        <dbReference type="ARBA" id="ARBA00023237"/>
    </source>
</evidence>
<feature type="chain" id="PRO_5015702866" description="TonB-dependent transporter Oar-like beta-barrel domain-containing protein" evidence="7">
    <location>
        <begin position="30"/>
        <end position="1093"/>
    </location>
</feature>
<sequence>MMRKFLPLTRALGVMVTLLLLVAGKTTYAQVTTSSIVGRITDNNGEALPGATVKATHEPTGTVYGTVTRENGQYTLPNLRVGGPYSLEVTFVGYSPKKLTDLAVALGTPLSANITLEGGSANLQEVTVTADKGSVISSVRNGASTYISLRQMQSLPTISRSVQDFTRLTPQANTAGSGTSFAGQNNRYNQFTIDGANASDAFGLAGTGTNGGQANLNPISIETIQEMQVVLSPYDITYGGFTGGGINAVTKSGSNTFHGSVYGQFQNDKFVGKSVSYNENTTRNPYPEFSNKTFGASLSGPIIKNKLFFYLNGERFVKSTPLAFDPTVAGSGSRANADTLEVLRQYMITNYGYDPGTYGALNNENKSTSLFGRLDWNINQKHTLTLRHNYVNGSNDALSRTAFSVPFSNTGYRFVSKSNSTVLELNSNFSSKASNVLRLTYNTVRDSRATGFFPGLTINSYDLGQKATITYNLGSENSSQANSLDQDVITLTDNFTLYKGKHTITFGTNDEFFSSKNIFLQGYYGNYTFGVGGTTDPSSISNFFANKGLTQYNVGYSTSSNPADKAAANLRAAQLSVYAQDVWNTTDRLKLTYGLRLDLPVFFSDPAENTAFATAFPGYSTSQMPKGKLLFSPRVGFNWDINGDASTQVRGGAGLFTGRIPFVWISNQLSNTGVTNINYSVSNANAAGREALAGIKYNFNPSDVHAGAYIPTSVTTASPVINVIDRNFKFPQVFRANLAVDRKLGIWGLVGTLEAIYTKTLNNANYQNLNLSENGEGTVTLGTTTRPLWTKRNTTSFGDVLLLKNTNKGYSYSLTAQLQKPADRGWSGMIAYTYGRTKSLTDLTSSVAYSNWRFAYATNGLNRLDLANSNFDMGSRIVGNLSKEFRYAKNFATTITLIYTGQSGQRMSYLYNRTITGDDISGAASNTIAYIPSNLSEANFADIRGGATAAQQWTDFQAFAQANSYLKETMGKNSVRNGDRLPFENHFDLRLAQDFIFGQNRLQVFFDVLNVGNLLNKDWGRAYSLSNQSVNLFTVVNSGAQTQNGTAFTPTAAKPAVQFNINNMNNINGTYRPYIVSDFASRWNAQIGARYSF</sequence>
<dbReference type="InterPro" id="IPR037066">
    <property type="entry name" value="Plug_dom_sf"/>
</dbReference>
<evidence type="ECO:0000256" key="3">
    <source>
        <dbReference type="ARBA" id="ARBA00022452"/>
    </source>
</evidence>
<dbReference type="InterPro" id="IPR057601">
    <property type="entry name" value="Oar-like_b-barrel"/>
</dbReference>
<keyword evidence="5" id="KW-0472">Membrane</keyword>
<gene>
    <name evidence="9" type="ORF">C5O19_07375</name>
</gene>
<dbReference type="Proteomes" id="UP000239590">
    <property type="component" value="Unassembled WGS sequence"/>
</dbReference>
<evidence type="ECO:0000256" key="2">
    <source>
        <dbReference type="ARBA" id="ARBA00022448"/>
    </source>
</evidence>
<evidence type="ECO:0000256" key="7">
    <source>
        <dbReference type="SAM" id="SignalP"/>
    </source>
</evidence>
<evidence type="ECO:0000313" key="9">
    <source>
        <dbReference type="EMBL" id="PQA59462.1"/>
    </source>
</evidence>
<dbReference type="Gene3D" id="2.40.170.20">
    <property type="entry name" value="TonB-dependent receptor, beta-barrel domain"/>
    <property type="match status" value="1"/>
</dbReference>
<dbReference type="GO" id="GO:0015344">
    <property type="term" value="F:siderophore uptake transmembrane transporter activity"/>
    <property type="evidence" value="ECO:0007669"/>
    <property type="project" value="TreeGrafter"/>
</dbReference>
<dbReference type="InterPro" id="IPR008969">
    <property type="entry name" value="CarboxyPept-like_regulatory"/>
</dbReference>
<keyword evidence="4" id="KW-0812">Transmembrane</keyword>
<dbReference type="AlphaFoldDB" id="A0A2S7IP26"/>
<accession>A0A2S7IP26</accession>
<keyword evidence="10" id="KW-1185">Reference proteome</keyword>
<dbReference type="OrthoDB" id="9768147at2"/>
<dbReference type="EMBL" id="PTRA01000001">
    <property type="protein sequence ID" value="PQA59462.1"/>
    <property type="molecule type" value="Genomic_DNA"/>
</dbReference>
<evidence type="ECO:0000256" key="1">
    <source>
        <dbReference type="ARBA" id="ARBA00004571"/>
    </source>
</evidence>
<dbReference type="SUPFAM" id="SSF56935">
    <property type="entry name" value="Porins"/>
    <property type="match status" value="1"/>
</dbReference>
<dbReference type="InterPro" id="IPR036942">
    <property type="entry name" value="Beta-barrel_TonB_sf"/>
</dbReference>
<evidence type="ECO:0000259" key="8">
    <source>
        <dbReference type="Pfam" id="PF25183"/>
    </source>
</evidence>
<evidence type="ECO:0000256" key="5">
    <source>
        <dbReference type="ARBA" id="ARBA00023136"/>
    </source>
</evidence>
<feature type="domain" description="TonB-dependent transporter Oar-like beta-barrel" evidence="8">
    <location>
        <begin position="249"/>
        <end position="1016"/>
    </location>
</feature>
<dbReference type="PANTHER" id="PTHR30069:SF46">
    <property type="entry name" value="OAR PROTEIN"/>
    <property type="match status" value="1"/>
</dbReference>
<feature type="signal peptide" evidence="7">
    <location>
        <begin position="1"/>
        <end position="29"/>
    </location>
</feature>
<comment type="caution">
    <text evidence="9">The sequence shown here is derived from an EMBL/GenBank/DDBJ whole genome shotgun (WGS) entry which is preliminary data.</text>
</comment>
<evidence type="ECO:0000313" key="10">
    <source>
        <dbReference type="Proteomes" id="UP000239590"/>
    </source>
</evidence>
<dbReference type="Pfam" id="PF25183">
    <property type="entry name" value="OMP_b-brl_4"/>
    <property type="match status" value="1"/>
</dbReference>
<keyword evidence="2" id="KW-0813">Transport</keyword>
<comment type="subcellular location">
    <subcellularLocation>
        <location evidence="1">Cell outer membrane</location>
        <topology evidence="1">Multi-pass membrane protein</topology>
    </subcellularLocation>
</comment>
<dbReference type="InterPro" id="IPR039426">
    <property type="entry name" value="TonB-dep_rcpt-like"/>
</dbReference>
<dbReference type="GO" id="GO:0044718">
    <property type="term" value="P:siderophore transmembrane transport"/>
    <property type="evidence" value="ECO:0007669"/>
    <property type="project" value="TreeGrafter"/>
</dbReference>